<evidence type="ECO:0000256" key="2">
    <source>
        <dbReference type="ARBA" id="ARBA00023315"/>
    </source>
</evidence>
<keyword evidence="1" id="KW-0808">Transferase</keyword>
<dbReference type="Pfam" id="PF08445">
    <property type="entry name" value="FR47"/>
    <property type="match status" value="1"/>
</dbReference>
<accession>A0ABP8VKC9</accession>
<dbReference type="EMBL" id="BAABLM010000001">
    <property type="protein sequence ID" value="GAA4663916.1"/>
    <property type="molecule type" value="Genomic_DNA"/>
</dbReference>
<dbReference type="CDD" id="cd04301">
    <property type="entry name" value="NAT_SF"/>
    <property type="match status" value="1"/>
</dbReference>
<keyword evidence="5" id="KW-1185">Reference proteome</keyword>
<gene>
    <name evidence="4" type="ORF">GCM10025780_00760</name>
</gene>
<evidence type="ECO:0000313" key="4">
    <source>
        <dbReference type="EMBL" id="GAA4663916.1"/>
    </source>
</evidence>
<feature type="domain" description="N-acetyltransferase" evidence="3">
    <location>
        <begin position="85"/>
        <end position="230"/>
    </location>
</feature>
<dbReference type="RefSeq" id="WP_345371924.1">
    <property type="nucleotide sequence ID" value="NZ_BAABLM010000001.1"/>
</dbReference>
<proteinExistence type="predicted"/>
<evidence type="ECO:0000313" key="5">
    <source>
        <dbReference type="Proteomes" id="UP001501295"/>
    </source>
</evidence>
<keyword evidence="2" id="KW-0012">Acyltransferase</keyword>
<dbReference type="InterPro" id="IPR050680">
    <property type="entry name" value="YpeA/RimI_acetyltransf"/>
</dbReference>
<dbReference type="Gene3D" id="3.40.630.30">
    <property type="match status" value="1"/>
</dbReference>
<organism evidence="4 5">
    <name type="scientific">Frondihabitans cladoniiphilus</name>
    <dbReference type="NCBI Taxonomy" id="715785"/>
    <lineage>
        <taxon>Bacteria</taxon>
        <taxon>Bacillati</taxon>
        <taxon>Actinomycetota</taxon>
        <taxon>Actinomycetes</taxon>
        <taxon>Micrococcales</taxon>
        <taxon>Microbacteriaceae</taxon>
        <taxon>Frondihabitans</taxon>
    </lineage>
</organism>
<dbReference type="SUPFAM" id="SSF55729">
    <property type="entry name" value="Acyl-CoA N-acyltransferases (Nat)"/>
    <property type="match status" value="1"/>
</dbReference>
<name>A0ABP8VKC9_9MICO</name>
<sequence>MIPAGQARQLDNPVWYSLTGRHRRFAVGSSSALRYPADMSPFFALPDAMTPESWNAAAELLDDQPPGLFHQDVEIPAGWTIDSTLDVVQMITENPIGVIDARATLLTGDDLPPMLRLADEAKPGPFGPRTPLLGDFHGIFLDGVLAAMAGERFHVDGWTEISAVATSPRHRGQGLASALIRHVAATIETRHERAFLHVVESNPALGLYEHIGFTQRRTAPVRRLAPPRTS</sequence>
<dbReference type="PANTHER" id="PTHR43420:SF3">
    <property type="entry name" value="N-ACETYLTRANSFERASE DOMAIN-CONTAINING PROTEIN"/>
    <property type="match status" value="1"/>
</dbReference>
<evidence type="ECO:0000259" key="3">
    <source>
        <dbReference type="PROSITE" id="PS51186"/>
    </source>
</evidence>
<dbReference type="InterPro" id="IPR016181">
    <property type="entry name" value="Acyl_CoA_acyltransferase"/>
</dbReference>
<dbReference type="Proteomes" id="UP001501295">
    <property type="component" value="Unassembled WGS sequence"/>
</dbReference>
<dbReference type="InterPro" id="IPR000182">
    <property type="entry name" value="GNAT_dom"/>
</dbReference>
<evidence type="ECO:0000256" key="1">
    <source>
        <dbReference type="ARBA" id="ARBA00022679"/>
    </source>
</evidence>
<reference evidence="5" key="1">
    <citation type="journal article" date="2019" name="Int. J. Syst. Evol. Microbiol.">
        <title>The Global Catalogue of Microorganisms (GCM) 10K type strain sequencing project: providing services to taxonomists for standard genome sequencing and annotation.</title>
        <authorList>
            <consortium name="The Broad Institute Genomics Platform"/>
            <consortium name="The Broad Institute Genome Sequencing Center for Infectious Disease"/>
            <person name="Wu L."/>
            <person name="Ma J."/>
        </authorList>
    </citation>
    <scope>NUCLEOTIDE SEQUENCE [LARGE SCALE GENOMIC DNA]</scope>
    <source>
        <strain evidence="5">JCM 18956</strain>
    </source>
</reference>
<dbReference type="InterPro" id="IPR013653">
    <property type="entry name" value="GCN5-like_dom"/>
</dbReference>
<comment type="caution">
    <text evidence="4">The sequence shown here is derived from an EMBL/GenBank/DDBJ whole genome shotgun (WGS) entry which is preliminary data.</text>
</comment>
<protein>
    <submittedName>
        <fullName evidence="4">GNAT family N-acetyltransferase</fullName>
    </submittedName>
</protein>
<dbReference type="PROSITE" id="PS51186">
    <property type="entry name" value="GNAT"/>
    <property type="match status" value="1"/>
</dbReference>
<dbReference type="PANTHER" id="PTHR43420">
    <property type="entry name" value="ACETYLTRANSFERASE"/>
    <property type="match status" value="1"/>
</dbReference>